<dbReference type="EMBL" id="JAXOJX010000019">
    <property type="protein sequence ID" value="MDZ5457534.1"/>
    <property type="molecule type" value="Genomic_DNA"/>
</dbReference>
<evidence type="ECO:0000313" key="6">
    <source>
        <dbReference type="EMBL" id="MDZ5457534.1"/>
    </source>
</evidence>
<dbReference type="Gene3D" id="1.10.10.10">
    <property type="entry name" value="Winged helix-like DNA-binding domain superfamily/Winged helix DNA-binding domain"/>
    <property type="match status" value="1"/>
</dbReference>
<keyword evidence="3" id="KW-0238">DNA-binding</keyword>
<evidence type="ECO:0000256" key="2">
    <source>
        <dbReference type="ARBA" id="ARBA00023015"/>
    </source>
</evidence>
<dbReference type="SUPFAM" id="SSF53850">
    <property type="entry name" value="Periplasmic binding protein-like II"/>
    <property type="match status" value="1"/>
</dbReference>
<dbReference type="Gene3D" id="3.40.190.290">
    <property type="match status" value="1"/>
</dbReference>
<dbReference type="RefSeq" id="WP_322465823.1">
    <property type="nucleotide sequence ID" value="NZ_JAXOJX010000019.1"/>
</dbReference>
<dbReference type="Proteomes" id="UP001293718">
    <property type="component" value="Unassembled WGS sequence"/>
</dbReference>
<dbReference type="CDD" id="cd05466">
    <property type="entry name" value="PBP2_LTTR_substrate"/>
    <property type="match status" value="1"/>
</dbReference>
<keyword evidence="7" id="KW-1185">Reference proteome</keyword>
<gene>
    <name evidence="6" type="ORF">SM757_13215</name>
</gene>
<dbReference type="SUPFAM" id="SSF46785">
    <property type="entry name" value="Winged helix' DNA-binding domain"/>
    <property type="match status" value="1"/>
</dbReference>
<evidence type="ECO:0000256" key="1">
    <source>
        <dbReference type="ARBA" id="ARBA00009437"/>
    </source>
</evidence>
<protein>
    <submittedName>
        <fullName evidence="6">LysR family transcriptional regulator</fullName>
    </submittedName>
</protein>
<dbReference type="InterPro" id="IPR005119">
    <property type="entry name" value="LysR_subst-bd"/>
</dbReference>
<dbReference type="InterPro" id="IPR036388">
    <property type="entry name" value="WH-like_DNA-bd_sf"/>
</dbReference>
<sequence>MVKKALLGQVSDAEIRLLRVFRAVVACGGLAAAELDLNIGRSTISRHLRDLEERLGLVLCRRGRAGFALTADGQRVHERALALLDALDAFRGEVRDMHTDLHGTLELGLFDKTATNPACRIPQALGEFRAAAPQVGLDVLVGGLTEIESRVLDGRLHVGVLPDHRRSDSLDYADLFGETMLLYCGREHALFGAGEVSAQRLRAFDYAGFGFHSPNMEATHRFGLRRTATVNDQEAVATLILSGRFIGFLPAHYAAGFEMAGQMRHIAPGCRYEVRFVALTRRGDAPSRLAQAFLDALVRAHSPAPG</sequence>
<evidence type="ECO:0000313" key="7">
    <source>
        <dbReference type="Proteomes" id="UP001293718"/>
    </source>
</evidence>
<dbReference type="PROSITE" id="PS50931">
    <property type="entry name" value="HTH_LYSR"/>
    <property type="match status" value="1"/>
</dbReference>
<dbReference type="Pfam" id="PF00126">
    <property type="entry name" value="HTH_1"/>
    <property type="match status" value="1"/>
</dbReference>
<evidence type="ECO:0000259" key="5">
    <source>
        <dbReference type="PROSITE" id="PS50931"/>
    </source>
</evidence>
<name>A0ABU5IEK1_9BURK</name>
<comment type="caution">
    <text evidence="6">The sequence shown here is derived from an EMBL/GenBank/DDBJ whole genome shotgun (WGS) entry which is preliminary data.</text>
</comment>
<feature type="domain" description="HTH lysR-type" evidence="5">
    <location>
        <begin position="14"/>
        <end position="70"/>
    </location>
</feature>
<accession>A0ABU5IEK1</accession>
<dbReference type="PANTHER" id="PTHR30126">
    <property type="entry name" value="HTH-TYPE TRANSCRIPTIONAL REGULATOR"/>
    <property type="match status" value="1"/>
</dbReference>
<evidence type="ECO:0000256" key="3">
    <source>
        <dbReference type="ARBA" id="ARBA00023125"/>
    </source>
</evidence>
<reference evidence="6 7" key="1">
    <citation type="submission" date="2023-11" db="EMBL/GenBank/DDBJ databases">
        <title>Draft genome of Azohydromonas lata strain H1 (DSM1123), a polyhydroxyalkanoate producer.</title>
        <authorList>
            <person name="Traversa D."/>
            <person name="D'Addabbo P."/>
            <person name="Pazzani C."/>
            <person name="Manzari C."/>
            <person name="Chiara M."/>
            <person name="Scrascia M."/>
        </authorList>
    </citation>
    <scope>NUCLEOTIDE SEQUENCE [LARGE SCALE GENOMIC DNA]</scope>
    <source>
        <strain evidence="6 7">H1</strain>
    </source>
</reference>
<keyword evidence="2" id="KW-0805">Transcription regulation</keyword>
<organism evidence="6 7">
    <name type="scientific">Azohydromonas lata</name>
    <dbReference type="NCBI Taxonomy" id="45677"/>
    <lineage>
        <taxon>Bacteria</taxon>
        <taxon>Pseudomonadati</taxon>
        <taxon>Pseudomonadota</taxon>
        <taxon>Betaproteobacteria</taxon>
        <taxon>Burkholderiales</taxon>
        <taxon>Sphaerotilaceae</taxon>
        <taxon>Azohydromonas</taxon>
    </lineage>
</organism>
<dbReference type="PANTHER" id="PTHR30126:SF98">
    <property type="entry name" value="HTH-TYPE TRANSCRIPTIONAL ACTIVATOR BAUR"/>
    <property type="match status" value="1"/>
</dbReference>
<keyword evidence="4" id="KW-0804">Transcription</keyword>
<proteinExistence type="inferred from homology"/>
<evidence type="ECO:0000256" key="4">
    <source>
        <dbReference type="ARBA" id="ARBA00023163"/>
    </source>
</evidence>
<comment type="similarity">
    <text evidence="1">Belongs to the LysR transcriptional regulatory family.</text>
</comment>
<dbReference type="InterPro" id="IPR000847">
    <property type="entry name" value="LysR_HTH_N"/>
</dbReference>
<dbReference type="InterPro" id="IPR036390">
    <property type="entry name" value="WH_DNA-bd_sf"/>
</dbReference>
<dbReference type="Pfam" id="PF03466">
    <property type="entry name" value="LysR_substrate"/>
    <property type="match status" value="1"/>
</dbReference>